<proteinExistence type="predicted"/>
<dbReference type="AlphaFoldDB" id="A0A9J7MIU6"/>
<evidence type="ECO:0000313" key="3">
    <source>
        <dbReference type="RefSeq" id="XP_035668391.1"/>
    </source>
</evidence>
<sequence length="128" mass="15076">MEGPFTLLTCLIISQYLTGTPANGMEGIRAKHHTGIHWHHRDTDTHWHHRDTGTHWHHRDTGTHWHHRDTGTHWHHRDTGTHWHHRDTGTHWHRRTLPSLTNQCRLTKVCWCRAQVQPLQGGASSMSR</sequence>
<dbReference type="GeneID" id="118410729"/>
<evidence type="ECO:0000256" key="1">
    <source>
        <dbReference type="SAM" id="SignalP"/>
    </source>
</evidence>
<feature type="chain" id="PRO_5039907758" evidence="1">
    <location>
        <begin position="23"/>
        <end position="128"/>
    </location>
</feature>
<feature type="signal peptide" evidence="1">
    <location>
        <begin position="1"/>
        <end position="22"/>
    </location>
</feature>
<dbReference type="KEGG" id="bfo:118410729"/>
<reference evidence="2" key="1">
    <citation type="journal article" date="2020" name="Nat. Ecol. Evol.">
        <title>Deeply conserved synteny resolves early events in vertebrate evolution.</title>
        <authorList>
            <person name="Simakov O."/>
            <person name="Marletaz F."/>
            <person name="Yue J.X."/>
            <person name="O'Connell B."/>
            <person name="Jenkins J."/>
            <person name="Brandt A."/>
            <person name="Calef R."/>
            <person name="Tung C.H."/>
            <person name="Huang T.K."/>
            <person name="Schmutz J."/>
            <person name="Satoh N."/>
            <person name="Yu J.K."/>
            <person name="Putnam N.H."/>
            <person name="Green R.E."/>
            <person name="Rokhsar D.S."/>
        </authorList>
    </citation>
    <scope>NUCLEOTIDE SEQUENCE [LARGE SCALE GENOMIC DNA]</scope>
    <source>
        <strain evidence="2">S238N-H82</strain>
    </source>
</reference>
<dbReference type="RefSeq" id="XP_035668391.1">
    <property type="nucleotide sequence ID" value="XM_035812498.1"/>
</dbReference>
<accession>A0A9J7MIU6</accession>
<gene>
    <name evidence="3" type="primary">LOC118410729</name>
</gene>
<organism evidence="2 3">
    <name type="scientific">Branchiostoma floridae</name>
    <name type="common">Florida lancelet</name>
    <name type="synonym">Amphioxus</name>
    <dbReference type="NCBI Taxonomy" id="7739"/>
    <lineage>
        <taxon>Eukaryota</taxon>
        <taxon>Metazoa</taxon>
        <taxon>Chordata</taxon>
        <taxon>Cephalochordata</taxon>
        <taxon>Leptocardii</taxon>
        <taxon>Amphioxiformes</taxon>
        <taxon>Branchiostomatidae</taxon>
        <taxon>Branchiostoma</taxon>
    </lineage>
</organism>
<keyword evidence="2" id="KW-1185">Reference proteome</keyword>
<name>A0A9J7MIU6_BRAFL</name>
<reference evidence="3" key="2">
    <citation type="submission" date="2025-08" db="UniProtKB">
        <authorList>
            <consortium name="RefSeq"/>
        </authorList>
    </citation>
    <scope>IDENTIFICATION</scope>
    <source>
        <strain evidence="3">S238N-H82</strain>
        <tissue evidence="3">Testes</tissue>
    </source>
</reference>
<keyword evidence="1" id="KW-0732">Signal</keyword>
<evidence type="ECO:0000313" key="2">
    <source>
        <dbReference type="Proteomes" id="UP000001554"/>
    </source>
</evidence>
<dbReference type="Proteomes" id="UP000001554">
    <property type="component" value="Chromosome 3"/>
</dbReference>
<protein>
    <submittedName>
        <fullName evidence="3">Uncharacterized protein LOC118410729</fullName>
    </submittedName>
</protein>